<accession>A0ABV0YL06</accession>
<comment type="caution">
    <text evidence="2">The sequence shown here is derived from an EMBL/GenBank/DDBJ whole genome shotgun (WGS) entry which is preliminary data.</text>
</comment>
<gene>
    <name evidence="2" type="ORF">AMECASPLE_004778</name>
</gene>
<keyword evidence="3" id="KW-1185">Reference proteome</keyword>
<evidence type="ECO:0000313" key="3">
    <source>
        <dbReference type="Proteomes" id="UP001469553"/>
    </source>
</evidence>
<feature type="region of interest" description="Disordered" evidence="1">
    <location>
        <begin position="22"/>
        <end position="49"/>
    </location>
</feature>
<protein>
    <submittedName>
        <fullName evidence="2">Uncharacterized protein</fullName>
    </submittedName>
</protein>
<reference evidence="2 3" key="1">
    <citation type="submission" date="2021-06" db="EMBL/GenBank/DDBJ databases">
        <authorList>
            <person name="Palmer J.M."/>
        </authorList>
    </citation>
    <scope>NUCLEOTIDE SEQUENCE [LARGE SCALE GENOMIC DNA]</scope>
    <source>
        <strain evidence="2 3">AS_MEX2019</strain>
        <tissue evidence="2">Muscle</tissue>
    </source>
</reference>
<sequence>MSALNGGHKRCRITAFFPVAAKHKSGDGHSTNGEEQNDGPADSTSTASVIDKDVISAVGGLNKQKRRRRSGFDPAWKAAFQWLEITADEAER</sequence>
<dbReference type="Proteomes" id="UP001469553">
    <property type="component" value="Unassembled WGS sequence"/>
</dbReference>
<dbReference type="EMBL" id="JAHRIP010037827">
    <property type="protein sequence ID" value="MEQ2294520.1"/>
    <property type="molecule type" value="Genomic_DNA"/>
</dbReference>
<proteinExistence type="predicted"/>
<name>A0ABV0YL06_9TELE</name>
<organism evidence="2 3">
    <name type="scientific">Ameca splendens</name>
    <dbReference type="NCBI Taxonomy" id="208324"/>
    <lineage>
        <taxon>Eukaryota</taxon>
        <taxon>Metazoa</taxon>
        <taxon>Chordata</taxon>
        <taxon>Craniata</taxon>
        <taxon>Vertebrata</taxon>
        <taxon>Euteleostomi</taxon>
        <taxon>Actinopterygii</taxon>
        <taxon>Neopterygii</taxon>
        <taxon>Teleostei</taxon>
        <taxon>Neoteleostei</taxon>
        <taxon>Acanthomorphata</taxon>
        <taxon>Ovalentaria</taxon>
        <taxon>Atherinomorphae</taxon>
        <taxon>Cyprinodontiformes</taxon>
        <taxon>Goodeidae</taxon>
        <taxon>Ameca</taxon>
    </lineage>
</organism>
<evidence type="ECO:0000313" key="2">
    <source>
        <dbReference type="EMBL" id="MEQ2294520.1"/>
    </source>
</evidence>
<evidence type="ECO:0000256" key="1">
    <source>
        <dbReference type="SAM" id="MobiDB-lite"/>
    </source>
</evidence>